<dbReference type="PANTHER" id="PTHR24369:SF210">
    <property type="entry name" value="CHAOPTIN-RELATED"/>
    <property type="match status" value="1"/>
</dbReference>
<dbReference type="InterPro" id="IPR032675">
    <property type="entry name" value="LRR_dom_sf"/>
</dbReference>
<dbReference type="SUPFAM" id="SSF52058">
    <property type="entry name" value="L domain-like"/>
    <property type="match status" value="2"/>
</dbReference>
<dbReference type="STRING" id="2018661.A0A2A2LMR9"/>
<gene>
    <name evidence="5" type="ORF">WR25_07186</name>
</gene>
<dbReference type="SMART" id="SM00369">
    <property type="entry name" value="LRR_TYP"/>
    <property type="match status" value="6"/>
</dbReference>
<protein>
    <recommendedName>
        <fullName evidence="7">LRRCT domain-containing protein</fullName>
    </recommendedName>
</protein>
<evidence type="ECO:0000313" key="5">
    <source>
        <dbReference type="EMBL" id="PAV87512.1"/>
    </source>
</evidence>
<feature type="transmembrane region" description="Helical" evidence="4">
    <location>
        <begin position="664"/>
        <end position="689"/>
    </location>
</feature>
<sequence length="723" mass="82670">MKPKVFHNIRISNIFLLFFYILISGVSEIFGAGYSKFRCPKECLCYENPDPPYEHTMHLTCKWDQLDVMKIRSIERPDLVKTLTIKCPHFSTKKSTLQTAMFQNLRFMEMLEIERCSFAELPQAFFAGLSSLISLVIKNAGLVSVPEDTFSYIPNLLTLDLTNNNLKAEPYSLKQLRFPDQLTDLSIRHNEINTLHYFPGNVKNLQRLDLAGNNLDFIGSSGFLNVLPHSLRLLDISDNRIASIQKGFVEAMPRNNSLTELREEHLRVMNGTKLKMMVAGNPFKCQCHLKWILHAKHKEVPMVMDTGDVTCYHLIEKGVKMLLTVADAKNQLMCKYANVCTEGCDCCGDEICACRTACPKSCKCYRSADMNETKTAENVIMCENLRLDRLTEIPPTVTELRITDATWNKWKVTNLKSLQDLHTLRLFNMTMNKDEIDSLSSLTHLKVLELNGVGLTSIPEGFSHLSQLLINNNPIKELKDRDLQRLEKIKRIALAGTDTTFECDCDMPSAMQRWMKEDKNRKRIMDSNEIFCELPNHGSVRLMETIPIFNSSLCENDPETEKWVSFVNNLHSKPTETTKLSMNDSDTTINITKFTKSTDAKILPTDNSMVSTEDKSFGVSTGTKLTSETKLTRPKPTMTTKQLTTTTHRKKVSDEEGNPKIVNFFIFILFIFVIILVIAISVTLYFRFVQPNKLFFRRKSLRSSQNIYDDSNEPMNSDMPKHV</sequence>
<evidence type="ECO:0000256" key="4">
    <source>
        <dbReference type="SAM" id="Phobius"/>
    </source>
</evidence>
<dbReference type="Proteomes" id="UP000218231">
    <property type="component" value="Unassembled WGS sequence"/>
</dbReference>
<reference evidence="5 6" key="1">
    <citation type="journal article" date="2017" name="Curr. Biol.">
        <title>Genome architecture and evolution of a unichromosomal asexual nematode.</title>
        <authorList>
            <person name="Fradin H."/>
            <person name="Zegar C."/>
            <person name="Gutwein M."/>
            <person name="Lucas J."/>
            <person name="Kovtun M."/>
            <person name="Corcoran D."/>
            <person name="Baugh L.R."/>
            <person name="Kiontke K."/>
            <person name="Gunsalus K."/>
            <person name="Fitch D.H."/>
            <person name="Piano F."/>
        </authorList>
    </citation>
    <scope>NUCLEOTIDE SEQUENCE [LARGE SCALE GENOMIC DNA]</scope>
    <source>
        <strain evidence="5">PF1309</strain>
    </source>
</reference>
<keyword evidence="4" id="KW-0472">Membrane</keyword>
<keyword evidence="4" id="KW-0812">Transmembrane</keyword>
<name>A0A2A2LMR9_9BILA</name>
<dbReference type="Pfam" id="PF00560">
    <property type="entry name" value="LRR_1"/>
    <property type="match status" value="1"/>
</dbReference>
<proteinExistence type="predicted"/>
<dbReference type="Pfam" id="PF13855">
    <property type="entry name" value="LRR_8"/>
    <property type="match status" value="1"/>
</dbReference>
<evidence type="ECO:0008006" key="7">
    <source>
        <dbReference type="Google" id="ProtNLM"/>
    </source>
</evidence>
<keyword evidence="6" id="KW-1185">Reference proteome</keyword>
<dbReference type="PROSITE" id="PS51450">
    <property type="entry name" value="LRR"/>
    <property type="match status" value="1"/>
</dbReference>
<dbReference type="Gene3D" id="3.80.10.10">
    <property type="entry name" value="Ribonuclease Inhibitor"/>
    <property type="match status" value="3"/>
</dbReference>
<evidence type="ECO:0000256" key="2">
    <source>
        <dbReference type="ARBA" id="ARBA00022729"/>
    </source>
</evidence>
<evidence type="ECO:0000256" key="1">
    <source>
        <dbReference type="ARBA" id="ARBA00022614"/>
    </source>
</evidence>
<comment type="caution">
    <text evidence="5">The sequence shown here is derived from an EMBL/GenBank/DDBJ whole genome shotgun (WGS) entry which is preliminary data.</text>
</comment>
<keyword evidence="3" id="KW-0677">Repeat</keyword>
<dbReference type="GO" id="GO:0005886">
    <property type="term" value="C:plasma membrane"/>
    <property type="evidence" value="ECO:0007669"/>
    <property type="project" value="TreeGrafter"/>
</dbReference>
<evidence type="ECO:0000313" key="6">
    <source>
        <dbReference type="Proteomes" id="UP000218231"/>
    </source>
</evidence>
<dbReference type="EMBL" id="LIAE01006565">
    <property type="protein sequence ID" value="PAV87512.1"/>
    <property type="molecule type" value="Genomic_DNA"/>
</dbReference>
<keyword evidence="2" id="KW-0732">Signal</keyword>
<dbReference type="InterPro" id="IPR001611">
    <property type="entry name" value="Leu-rich_rpt"/>
</dbReference>
<accession>A0A2A2LMR9</accession>
<dbReference type="InterPro" id="IPR050541">
    <property type="entry name" value="LRR_TM_domain-containing"/>
</dbReference>
<dbReference type="PANTHER" id="PTHR24369">
    <property type="entry name" value="ANTIGEN BSP, PUTATIVE-RELATED"/>
    <property type="match status" value="1"/>
</dbReference>
<organism evidence="5 6">
    <name type="scientific">Diploscapter pachys</name>
    <dbReference type="NCBI Taxonomy" id="2018661"/>
    <lineage>
        <taxon>Eukaryota</taxon>
        <taxon>Metazoa</taxon>
        <taxon>Ecdysozoa</taxon>
        <taxon>Nematoda</taxon>
        <taxon>Chromadorea</taxon>
        <taxon>Rhabditida</taxon>
        <taxon>Rhabditina</taxon>
        <taxon>Rhabditomorpha</taxon>
        <taxon>Rhabditoidea</taxon>
        <taxon>Rhabditidae</taxon>
        <taxon>Diploscapter</taxon>
    </lineage>
</organism>
<dbReference type="AlphaFoldDB" id="A0A2A2LMR9"/>
<dbReference type="OrthoDB" id="17912at2759"/>
<dbReference type="InterPro" id="IPR003591">
    <property type="entry name" value="Leu-rich_rpt_typical-subtyp"/>
</dbReference>
<evidence type="ECO:0000256" key="3">
    <source>
        <dbReference type="ARBA" id="ARBA00022737"/>
    </source>
</evidence>
<keyword evidence="1" id="KW-0433">Leucine-rich repeat</keyword>
<keyword evidence="4" id="KW-1133">Transmembrane helix</keyword>